<sequence length="158" mass="17635">PLFTTAHAVSSFSVRNSHAVGPYILSPPLSLRRNRFRHKRFARCQPTRLLSVSFRVRSRLSRPSGASSGEGTNFGCSVTEFTLWTTPHARQGEVLPPRGCALALLLRSSSILRFRSFPTATYSSVSRRWKNTVCQDTKYSVVKGDECRGCVCGWLRAV</sequence>
<keyword evidence="2" id="KW-1185">Reference proteome</keyword>
<name>A0AAG5D5M1_ANOAO</name>
<protein>
    <submittedName>
        <fullName evidence="1">Uncharacterized protein</fullName>
    </submittedName>
</protein>
<evidence type="ECO:0000313" key="2">
    <source>
        <dbReference type="Proteomes" id="UP000075880"/>
    </source>
</evidence>
<accession>A0AAG5D5M1</accession>
<dbReference type="EnsemblMetazoa" id="ENSAATROPT007415">
    <property type="protein sequence ID" value="ENSAATROPP006642"/>
    <property type="gene ID" value="ENSAATROPG006034"/>
</dbReference>
<reference evidence="1" key="1">
    <citation type="submission" date="2024-04" db="UniProtKB">
        <authorList>
            <consortium name="EnsemblMetazoa"/>
        </authorList>
    </citation>
    <scope>IDENTIFICATION</scope>
    <source>
        <strain evidence="1">EBRO</strain>
    </source>
</reference>
<organism evidence="1 2">
    <name type="scientific">Anopheles atroparvus</name>
    <name type="common">European mosquito</name>
    <dbReference type="NCBI Taxonomy" id="41427"/>
    <lineage>
        <taxon>Eukaryota</taxon>
        <taxon>Metazoa</taxon>
        <taxon>Ecdysozoa</taxon>
        <taxon>Arthropoda</taxon>
        <taxon>Hexapoda</taxon>
        <taxon>Insecta</taxon>
        <taxon>Pterygota</taxon>
        <taxon>Neoptera</taxon>
        <taxon>Endopterygota</taxon>
        <taxon>Diptera</taxon>
        <taxon>Nematocera</taxon>
        <taxon>Culicoidea</taxon>
        <taxon>Culicidae</taxon>
        <taxon>Anophelinae</taxon>
        <taxon>Anopheles</taxon>
    </lineage>
</organism>
<dbReference type="AlphaFoldDB" id="A0AAG5D5M1"/>
<dbReference type="Proteomes" id="UP000075880">
    <property type="component" value="Unassembled WGS sequence"/>
</dbReference>
<evidence type="ECO:0000313" key="1">
    <source>
        <dbReference type="EnsemblMetazoa" id="ENSAATROPP006642"/>
    </source>
</evidence>
<proteinExistence type="predicted"/>